<gene>
    <name evidence="3" type="ORF">J421_2531</name>
</gene>
<dbReference type="GO" id="GO:0004553">
    <property type="term" value="F:hydrolase activity, hydrolyzing O-glycosyl compounds"/>
    <property type="evidence" value="ECO:0007669"/>
    <property type="project" value="InterPro"/>
</dbReference>
<proteinExistence type="predicted"/>
<dbReference type="HOGENOM" id="CLU_1233571_0_0_0"/>
<dbReference type="InterPro" id="IPR010611">
    <property type="entry name" value="3D_dom"/>
</dbReference>
<feature type="transmembrane region" description="Helical" evidence="1">
    <location>
        <begin position="21"/>
        <end position="40"/>
    </location>
</feature>
<sequence length="224" mass="24417">MTGGRTMDRRRRRPLARRPGLFVFVGWVLLAGVVAVGRFLDDDADDEQEEVAVSPATVVAEPEHAPVLVVAAPPASAAEPVTTPKKKRALPKPFETVREFASPLLTPRLHLSRALVPKLIGLRSLLARARPGEPVAVTLTAYCLQGRTRRGRPVRPGIIAADPRVFPLARHVELFAGGRFIGRFLVDDTGKRIRGTRIDIWTPDCDDARRFGSRSGVATLVAAD</sequence>
<evidence type="ECO:0000259" key="2">
    <source>
        <dbReference type="Pfam" id="PF06725"/>
    </source>
</evidence>
<evidence type="ECO:0000256" key="1">
    <source>
        <dbReference type="SAM" id="Phobius"/>
    </source>
</evidence>
<dbReference type="STRING" id="861299.J421_2531"/>
<evidence type="ECO:0000313" key="3">
    <source>
        <dbReference type="EMBL" id="AHG90068.1"/>
    </source>
</evidence>
<organism evidence="3 4">
    <name type="scientific">Gemmatirosa kalamazoonensis</name>
    <dbReference type="NCBI Taxonomy" id="861299"/>
    <lineage>
        <taxon>Bacteria</taxon>
        <taxon>Pseudomonadati</taxon>
        <taxon>Gemmatimonadota</taxon>
        <taxon>Gemmatimonadia</taxon>
        <taxon>Gemmatimonadales</taxon>
        <taxon>Gemmatimonadaceae</taxon>
        <taxon>Gemmatirosa</taxon>
    </lineage>
</organism>
<accession>W0RKV2</accession>
<evidence type="ECO:0000313" key="4">
    <source>
        <dbReference type="Proteomes" id="UP000019151"/>
    </source>
</evidence>
<reference evidence="3 4" key="1">
    <citation type="journal article" date="2014" name="Genome Announc.">
        <title>Genome Sequence and Methylome of Soil Bacterium Gemmatirosa kalamazoonensis KBS708T, a Member of the Rarely Cultivated Gemmatimonadetes Phylum.</title>
        <authorList>
            <person name="Debruyn J.M."/>
            <person name="Radosevich M."/>
            <person name="Wommack K.E."/>
            <person name="Polson S.W."/>
            <person name="Hauser L.J."/>
            <person name="Fawaz M.N."/>
            <person name="Korlach J."/>
            <person name="Tsai Y.C."/>
        </authorList>
    </citation>
    <scope>NUCLEOTIDE SEQUENCE [LARGE SCALE GENOMIC DNA]</scope>
    <source>
        <strain evidence="3 4">KBS708</strain>
    </source>
</reference>
<dbReference type="KEGG" id="gba:J421_2531"/>
<dbReference type="EMBL" id="CP007128">
    <property type="protein sequence ID" value="AHG90068.1"/>
    <property type="molecule type" value="Genomic_DNA"/>
</dbReference>
<dbReference type="CDD" id="cd22784">
    <property type="entry name" value="DPBB_MltA_YuiC-like"/>
    <property type="match status" value="1"/>
</dbReference>
<dbReference type="GO" id="GO:0019867">
    <property type="term" value="C:outer membrane"/>
    <property type="evidence" value="ECO:0007669"/>
    <property type="project" value="InterPro"/>
</dbReference>
<dbReference type="GO" id="GO:0009254">
    <property type="term" value="P:peptidoglycan turnover"/>
    <property type="evidence" value="ECO:0007669"/>
    <property type="project" value="InterPro"/>
</dbReference>
<dbReference type="eggNOG" id="COG3584">
    <property type="taxonomic scope" value="Bacteria"/>
</dbReference>
<dbReference type="AlphaFoldDB" id="W0RKV2"/>
<dbReference type="Pfam" id="PF06725">
    <property type="entry name" value="3D"/>
    <property type="match status" value="1"/>
</dbReference>
<keyword evidence="4" id="KW-1185">Reference proteome</keyword>
<dbReference type="Proteomes" id="UP000019151">
    <property type="component" value="Chromosome"/>
</dbReference>
<protein>
    <submittedName>
        <fullName evidence="3">3D domain-containing protein</fullName>
    </submittedName>
</protein>
<keyword evidence="1" id="KW-1133">Transmembrane helix</keyword>
<feature type="domain" description="3D" evidence="2">
    <location>
        <begin position="159"/>
        <end position="214"/>
    </location>
</feature>
<keyword evidence="1" id="KW-0812">Transmembrane</keyword>
<keyword evidence="1" id="KW-0472">Membrane</keyword>
<dbReference type="InParanoid" id="W0RKV2"/>
<name>W0RKV2_9BACT</name>